<keyword evidence="5" id="KW-1185">Reference proteome</keyword>
<dbReference type="PANTHER" id="PTHR46869:SF6">
    <property type="entry name" value="C2H2-TYPE DOMAIN-CONTAINING PROTEIN"/>
    <property type="match status" value="1"/>
</dbReference>
<dbReference type="PROSITE" id="PS00028">
    <property type="entry name" value="ZINC_FINGER_C2H2_1"/>
    <property type="match status" value="4"/>
</dbReference>
<feature type="region of interest" description="Disordered" evidence="2">
    <location>
        <begin position="44"/>
        <end position="76"/>
    </location>
</feature>
<dbReference type="SUPFAM" id="SSF57667">
    <property type="entry name" value="beta-beta-alpha zinc fingers"/>
    <property type="match status" value="1"/>
</dbReference>
<organism evidence="4 5">
    <name type="scientific">Deinandra increscens subsp. villosa</name>
    <dbReference type="NCBI Taxonomy" id="3103831"/>
    <lineage>
        <taxon>Eukaryota</taxon>
        <taxon>Viridiplantae</taxon>
        <taxon>Streptophyta</taxon>
        <taxon>Embryophyta</taxon>
        <taxon>Tracheophyta</taxon>
        <taxon>Spermatophyta</taxon>
        <taxon>Magnoliopsida</taxon>
        <taxon>eudicotyledons</taxon>
        <taxon>Gunneridae</taxon>
        <taxon>Pentapetalae</taxon>
        <taxon>asterids</taxon>
        <taxon>campanulids</taxon>
        <taxon>Asterales</taxon>
        <taxon>Asteraceae</taxon>
        <taxon>Asteroideae</taxon>
        <taxon>Heliantheae alliance</taxon>
        <taxon>Madieae</taxon>
        <taxon>Madiinae</taxon>
        <taxon>Deinandra</taxon>
    </lineage>
</organism>
<dbReference type="AlphaFoldDB" id="A0AAP0GI96"/>
<evidence type="ECO:0000259" key="3">
    <source>
        <dbReference type="PROSITE" id="PS50157"/>
    </source>
</evidence>
<dbReference type="GO" id="GO:0008270">
    <property type="term" value="F:zinc ion binding"/>
    <property type="evidence" value="ECO:0007669"/>
    <property type="project" value="UniProtKB-KW"/>
</dbReference>
<feature type="domain" description="C2H2-type" evidence="3">
    <location>
        <begin position="255"/>
        <end position="282"/>
    </location>
</feature>
<dbReference type="PROSITE" id="PS50157">
    <property type="entry name" value="ZINC_FINGER_C2H2_2"/>
    <property type="match status" value="4"/>
</dbReference>
<sequence>MFNLNRNSVKETDQEVMKHMCKLCNKGFPCGRSLGGHMRSHVIHSTDHHEKKKKKMKVSSVDNKSGNLMSNNNTEIINGSSNSSDLGYELRKDPKKTLKAVINGCLNSDDFVVLDKLCKECGKGFQSWKALFGHMKCHSDKVSKTPNTSNQDSWISHNQNSCANKMKKSKSRSRNGATKRCLDTTTTASSSVSMNANHASTSVVSDIDDDQEAEIAMCLIMLSRDMGKWGKDIIENGCEMKKIAPTESGGFERNFECSTCNKSFHSYQALGGHKASHKKLKGCFEPKKGYTDMIKSEPMLDQEHMINGCYEKTSDNHQSSSSFNLGHSLKNTMVEGAHECSICTRIFSSGQALGGHKRSHLIAEAKLNQQNPNLSEKFDKPVREIRSSLDLNLLPVEEDQETVYNPWCYNHESTLLELLSPS</sequence>
<evidence type="ECO:0000313" key="5">
    <source>
        <dbReference type="Proteomes" id="UP001408789"/>
    </source>
</evidence>
<dbReference type="Proteomes" id="UP001408789">
    <property type="component" value="Unassembled WGS sequence"/>
</dbReference>
<evidence type="ECO:0000256" key="1">
    <source>
        <dbReference type="PROSITE-ProRule" id="PRU00042"/>
    </source>
</evidence>
<dbReference type="SMART" id="SM00355">
    <property type="entry name" value="ZnF_C2H2"/>
    <property type="match status" value="4"/>
</dbReference>
<keyword evidence="1" id="KW-0479">Metal-binding</keyword>
<comment type="caution">
    <text evidence="4">The sequence shown here is derived from an EMBL/GenBank/DDBJ whole genome shotgun (WGS) entry which is preliminary data.</text>
</comment>
<dbReference type="Pfam" id="PF13912">
    <property type="entry name" value="zf-C2H2_6"/>
    <property type="match status" value="4"/>
</dbReference>
<evidence type="ECO:0000313" key="4">
    <source>
        <dbReference type="EMBL" id="KAK9049005.1"/>
    </source>
</evidence>
<name>A0AAP0GI96_9ASTR</name>
<feature type="domain" description="C2H2-type" evidence="3">
    <location>
        <begin position="338"/>
        <end position="360"/>
    </location>
</feature>
<protein>
    <recommendedName>
        <fullName evidence="3">C2H2-type domain-containing protein</fullName>
    </recommendedName>
</protein>
<proteinExistence type="predicted"/>
<dbReference type="InterPro" id="IPR036236">
    <property type="entry name" value="Znf_C2H2_sf"/>
</dbReference>
<reference evidence="4 5" key="1">
    <citation type="submission" date="2024-04" db="EMBL/GenBank/DDBJ databases">
        <title>The reference genome of an endangered Asteraceae, Deinandra increscens subsp. villosa, native to the Central Coast of California.</title>
        <authorList>
            <person name="Guilliams M."/>
            <person name="Hasenstab-Lehman K."/>
            <person name="Meyer R."/>
            <person name="Mcevoy S."/>
        </authorList>
    </citation>
    <scope>NUCLEOTIDE SEQUENCE [LARGE SCALE GENOMIC DNA]</scope>
    <source>
        <tissue evidence="4">Leaf</tissue>
    </source>
</reference>
<keyword evidence="1" id="KW-0863">Zinc-finger</keyword>
<gene>
    <name evidence="4" type="ORF">SSX86_032028</name>
</gene>
<feature type="domain" description="C2H2-type" evidence="3">
    <location>
        <begin position="116"/>
        <end position="143"/>
    </location>
</feature>
<dbReference type="InterPro" id="IPR013087">
    <property type="entry name" value="Znf_C2H2_type"/>
</dbReference>
<keyword evidence="1" id="KW-0862">Zinc</keyword>
<accession>A0AAP0GI96</accession>
<feature type="domain" description="C2H2-type" evidence="3">
    <location>
        <begin position="19"/>
        <end position="49"/>
    </location>
</feature>
<dbReference type="EMBL" id="JBCNJP010008931">
    <property type="protein sequence ID" value="KAK9049005.1"/>
    <property type="molecule type" value="Genomic_DNA"/>
</dbReference>
<dbReference type="PANTHER" id="PTHR46869">
    <property type="entry name" value="C2H2-LIKE ZINC FINGER PROTEIN"/>
    <property type="match status" value="1"/>
</dbReference>
<evidence type="ECO:0000256" key="2">
    <source>
        <dbReference type="SAM" id="MobiDB-lite"/>
    </source>
</evidence>
<feature type="compositionally biased region" description="Polar residues" evidence="2">
    <location>
        <begin position="60"/>
        <end position="76"/>
    </location>
</feature>
<dbReference type="Gene3D" id="3.30.160.60">
    <property type="entry name" value="Classic Zinc Finger"/>
    <property type="match status" value="1"/>
</dbReference>